<feature type="transmembrane region" description="Helical" evidence="1">
    <location>
        <begin position="6"/>
        <end position="21"/>
    </location>
</feature>
<name>A0A916J9A7_9BACT</name>
<dbReference type="Proteomes" id="UP000680038">
    <property type="component" value="Unassembled WGS sequence"/>
</dbReference>
<keyword evidence="1" id="KW-0812">Transmembrane</keyword>
<reference evidence="2" key="1">
    <citation type="submission" date="2021-04" db="EMBL/GenBank/DDBJ databases">
        <authorList>
            <person name="Rodrigo-Torres L."/>
            <person name="Arahal R. D."/>
            <person name="Lucena T."/>
        </authorList>
    </citation>
    <scope>NUCLEOTIDE SEQUENCE</scope>
    <source>
        <strain evidence="2">CECT 9275</strain>
    </source>
</reference>
<gene>
    <name evidence="2" type="ORF">DYBT9275_00915</name>
</gene>
<accession>A0A916J9A7</accession>
<evidence type="ECO:0000256" key="1">
    <source>
        <dbReference type="SAM" id="Phobius"/>
    </source>
</evidence>
<protein>
    <submittedName>
        <fullName evidence="2">Uncharacterized protein</fullName>
    </submittedName>
</protein>
<dbReference type="EMBL" id="CAJRAF010000001">
    <property type="protein sequence ID" value="CAG4992210.1"/>
    <property type="molecule type" value="Genomic_DNA"/>
</dbReference>
<keyword evidence="1" id="KW-0472">Membrane</keyword>
<sequence length="90" mass="10251">MGYWIFSTVIPIAIIAGLLTIKRPSTIRQVSKALNATVLPLATYILLVYFLEIDRYINSGWALYTLIFFSIPYLVLVIILYVIAIWKNGI</sequence>
<proteinExistence type="predicted"/>
<feature type="transmembrane region" description="Helical" evidence="1">
    <location>
        <begin position="63"/>
        <end position="86"/>
    </location>
</feature>
<comment type="caution">
    <text evidence="2">The sequence shown here is derived from an EMBL/GenBank/DDBJ whole genome shotgun (WGS) entry which is preliminary data.</text>
</comment>
<keyword evidence="1" id="KW-1133">Transmembrane helix</keyword>
<dbReference type="AlphaFoldDB" id="A0A916J9A7"/>
<organism evidence="2 3">
    <name type="scientific">Dyadobacter helix</name>
    <dbReference type="NCBI Taxonomy" id="2822344"/>
    <lineage>
        <taxon>Bacteria</taxon>
        <taxon>Pseudomonadati</taxon>
        <taxon>Bacteroidota</taxon>
        <taxon>Cytophagia</taxon>
        <taxon>Cytophagales</taxon>
        <taxon>Spirosomataceae</taxon>
        <taxon>Dyadobacter</taxon>
    </lineage>
</organism>
<evidence type="ECO:0000313" key="2">
    <source>
        <dbReference type="EMBL" id="CAG4992210.1"/>
    </source>
</evidence>
<evidence type="ECO:0000313" key="3">
    <source>
        <dbReference type="Proteomes" id="UP000680038"/>
    </source>
</evidence>
<feature type="transmembrane region" description="Helical" evidence="1">
    <location>
        <begin position="33"/>
        <end position="51"/>
    </location>
</feature>
<keyword evidence="3" id="KW-1185">Reference proteome</keyword>